<comment type="caution">
    <text evidence="3">The sequence shown here is derived from an EMBL/GenBank/DDBJ whole genome shotgun (WGS) entry which is preliminary data.</text>
</comment>
<organism evidence="3 4">
    <name type="scientific">Faecalibacterium prausnitzii</name>
    <dbReference type="NCBI Taxonomy" id="853"/>
    <lineage>
        <taxon>Bacteria</taxon>
        <taxon>Bacillati</taxon>
        <taxon>Bacillota</taxon>
        <taxon>Clostridia</taxon>
        <taxon>Eubacteriales</taxon>
        <taxon>Oscillospiraceae</taxon>
        <taxon>Faecalibacterium</taxon>
    </lineage>
</organism>
<name>A0A3E2U4G9_9FIRM</name>
<dbReference type="Proteomes" id="UP000260991">
    <property type="component" value="Unassembled WGS sequence"/>
</dbReference>
<evidence type="ECO:0000256" key="1">
    <source>
        <dbReference type="SAM" id="Phobius"/>
    </source>
</evidence>
<protein>
    <submittedName>
        <fullName evidence="3">Uncharacterized protein</fullName>
    </submittedName>
</protein>
<evidence type="ECO:0000313" key="2">
    <source>
        <dbReference type="EMBL" id="MBS6622425.1"/>
    </source>
</evidence>
<keyword evidence="1" id="KW-0812">Transmembrane</keyword>
<feature type="transmembrane region" description="Helical" evidence="1">
    <location>
        <begin position="33"/>
        <end position="55"/>
    </location>
</feature>
<accession>A0A3E2U4G9</accession>
<evidence type="ECO:0000313" key="4">
    <source>
        <dbReference type="Proteomes" id="UP000260991"/>
    </source>
</evidence>
<dbReference type="EMBL" id="QVER01000010">
    <property type="protein sequence ID" value="RGB91010.1"/>
    <property type="molecule type" value="Genomic_DNA"/>
</dbReference>
<evidence type="ECO:0000313" key="3">
    <source>
        <dbReference type="EMBL" id="RGB91010.1"/>
    </source>
</evidence>
<proteinExistence type="predicted"/>
<reference evidence="3 4" key="1">
    <citation type="submission" date="2018-08" db="EMBL/GenBank/DDBJ databases">
        <title>A genome reference for cultivated species of the human gut microbiota.</title>
        <authorList>
            <person name="Zou Y."/>
            <person name="Xue W."/>
            <person name="Luo G."/>
        </authorList>
    </citation>
    <scope>NUCLEOTIDE SEQUENCE [LARGE SCALE GENOMIC DNA]</scope>
    <source>
        <strain evidence="3 4">AF32-8AC</strain>
    </source>
</reference>
<dbReference type="EMBL" id="JAGZYH010000035">
    <property type="protein sequence ID" value="MBS6622425.1"/>
    <property type="molecule type" value="Genomic_DNA"/>
</dbReference>
<dbReference type="Proteomes" id="UP000811365">
    <property type="component" value="Unassembled WGS sequence"/>
</dbReference>
<dbReference type="RefSeq" id="WP_158403363.1">
    <property type="nucleotide sequence ID" value="NZ_QVER01000010.1"/>
</dbReference>
<reference evidence="2" key="2">
    <citation type="submission" date="2021-02" db="EMBL/GenBank/DDBJ databases">
        <title>Infant gut strain persistence is associated with maternal origin, phylogeny, and functional potential including surface adhesion and iron acquisition.</title>
        <authorList>
            <person name="Lou Y.C."/>
        </authorList>
    </citation>
    <scope>NUCLEOTIDE SEQUENCE</scope>
    <source>
        <strain evidence="2">L2_039_000G1_dasL2_039_000G1_maxbin2.maxbin.077</strain>
    </source>
</reference>
<dbReference type="AlphaFoldDB" id="A0A3E2U4G9"/>
<gene>
    <name evidence="3" type="ORF">DWZ46_09530</name>
    <name evidence="2" type="ORF">KH315_09740</name>
</gene>
<sequence>MKMKIQVLYLTGTALLIGAAGVGDSITFDAVGSWTGAAILAVLMAAGGIVCWGYGRGLEIERAEKAQLRRYCRKLKSCQRAAEEKNDKHSA</sequence>
<keyword evidence="1" id="KW-1133">Transmembrane helix</keyword>
<keyword evidence="1" id="KW-0472">Membrane</keyword>